<dbReference type="PANTHER" id="PTHR42707">
    <property type="entry name" value="ACYL-COA DEHYDROGENASE"/>
    <property type="match status" value="1"/>
</dbReference>
<dbReference type="Gene3D" id="1.20.140.10">
    <property type="entry name" value="Butyryl-CoA Dehydrogenase, subunit A, domain 3"/>
    <property type="match status" value="1"/>
</dbReference>
<reference evidence="9" key="1">
    <citation type="submission" date="2009-10" db="EMBL/GenBank/DDBJ databases">
        <title>Diversity of trophic interactions inside an arsenic-rich microbial ecosystem.</title>
        <authorList>
            <person name="Bertin P.N."/>
            <person name="Heinrich-Salmeron A."/>
            <person name="Pelletier E."/>
            <person name="Goulhen-Chollet F."/>
            <person name="Arsene-Ploetze F."/>
            <person name="Gallien S."/>
            <person name="Calteau A."/>
            <person name="Vallenet D."/>
            <person name="Casiot C."/>
            <person name="Chane-Woon-Ming B."/>
            <person name="Giloteaux L."/>
            <person name="Barakat M."/>
            <person name="Bonnefoy V."/>
            <person name="Bruneel O."/>
            <person name="Chandler M."/>
            <person name="Cleiss J."/>
            <person name="Duran R."/>
            <person name="Elbaz-Poulichet F."/>
            <person name="Fonknechten N."/>
            <person name="Lauga B."/>
            <person name="Mornico D."/>
            <person name="Ortet P."/>
            <person name="Schaeffer C."/>
            <person name="Siguier P."/>
            <person name="Alexander Thil Smith A."/>
            <person name="Van Dorsselaer A."/>
            <person name="Weissenbach J."/>
            <person name="Medigue C."/>
            <person name="Le Paslier D."/>
        </authorList>
    </citation>
    <scope>NUCLEOTIDE SEQUENCE</scope>
</reference>
<sequence length="549" mass="59392">MSDFFQQPPVVRNRFQTDFALRYTVERMIPPALLDPALQELERIGQRSATEWPALGDKAESNPPRHVPFDAWGRRIDRIDVDPAFLQLVEIGQEIGLTALPYESAYGGFGRIVQAAAVQLFDPVSALASCPIVMTDGAARLLQDVDPELAARYVPRLTARTNGWTSGQWMTEKEGGSDVGRTSTIARELGDGKWALHGTKWFTSATTADIALALARPEGAEAGSRGLSLFLLELRRPDGSWNNIRVLRLKDKLGTKALPTAELELEGAVAVPVGGIGRGVAKIAGVLNVARVWAALGAVAGVGYLLDLARDYAQKREVLGARLSERPMHRAWLAQISAEYEAALALVFEAAAALGRSEHGEDESGFARLLAPLTKLACARQSVGAVSELVESFGGAGYVEDTGIPRVLRNVQVHCIWEGTTSVLAADVIRAISKEPALGKAFQEDILGRLGRIENAEINGIAQSVRSALSELQAMMQEPMERDGRRIAWGMARTYQAALLCEAGDWRWRVKADRGGIAAARQFMSVDLIAPKQDASDSDLDVLAFGAHP</sequence>
<dbReference type="Pfam" id="PF00441">
    <property type="entry name" value="Acyl-CoA_dh_1"/>
    <property type="match status" value="1"/>
</dbReference>
<dbReference type="Gene3D" id="6.10.250.600">
    <property type="match status" value="1"/>
</dbReference>
<feature type="domain" description="Acyl-CoA oxidase/dehydrogenase middle" evidence="6">
    <location>
        <begin position="168"/>
        <end position="266"/>
    </location>
</feature>
<dbReference type="InterPro" id="IPR041504">
    <property type="entry name" value="AidB_N"/>
</dbReference>
<dbReference type="InterPro" id="IPR006091">
    <property type="entry name" value="Acyl-CoA_Oxase/DH_mid-dom"/>
</dbReference>
<proteinExistence type="inferred from homology"/>
<dbReference type="SUPFAM" id="SSF47203">
    <property type="entry name" value="Acyl-CoA dehydrogenase C-terminal domain-like"/>
    <property type="match status" value="1"/>
</dbReference>
<dbReference type="Pfam" id="PF22217">
    <property type="entry name" value="ACDH-11_C"/>
    <property type="match status" value="1"/>
</dbReference>
<dbReference type="PROSITE" id="PS00073">
    <property type="entry name" value="ACYL_COA_DH_2"/>
    <property type="match status" value="1"/>
</dbReference>
<evidence type="ECO:0000256" key="1">
    <source>
        <dbReference type="ARBA" id="ARBA00001974"/>
    </source>
</evidence>
<evidence type="ECO:0000259" key="5">
    <source>
        <dbReference type="Pfam" id="PF00441"/>
    </source>
</evidence>
<feature type="domain" description="Adaptive response protein AidB N-terminal" evidence="7">
    <location>
        <begin position="12"/>
        <end position="160"/>
    </location>
</feature>
<comment type="caution">
    <text evidence="9">The sequence shown here is derived from an EMBL/GenBank/DDBJ whole genome shotgun (WGS) entry which is preliminary data.</text>
</comment>
<dbReference type="GO" id="GO:0003995">
    <property type="term" value="F:acyl-CoA dehydrogenase activity"/>
    <property type="evidence" value="ECO:0007669"/>
    <property type="project" value="InterPro"/>
</dbReference>
<dbReference type="InterPro" id="IPR053998">
    <property type="entry name" value="ACDH-11_C"/>
</dbReference>
<dbReference type="AlphaFoldDB" id="E6PRB9"/>
<dbReference type="InterPro" id="IPR009075">
    <property type="entry name" value="AcylCo_DH/oxidase_C"/>
</dbReference>
<keyword evidence="3" id="KW-0285">Flavoprotein</keyword>
<comment type="similarity">
    <text evidence="2">Belongs to the acyl-CoA dehydrogenase family.</text>
</comment>
<accession>E6PRB9</accession>
<gene>
    <name evidence="9" type="ORF">CARN2_2946</name>
</gene>
<evidence type="ECO:0000256" key="4">
    <source>
        <dbReference type="ARBA" id="ARBA00022827"/>
    </source>
</evidence>
<evidence type="ECO:0000256" key="2">
    <source>
        <dbReference type="ARBA" id="ARBA00009347"/>
    </source>
</evidence>
<dbReference type="Pfam" id="PF02770">
    <property type="entry name" value="Acyl-CoA_dh_M"/>
    <property type="match status" value="1"/>
</dbReference>
<dbReference type="Pfam" id="PF18158">
    <property type="entry name" value="AidB_N"/>
    <property type="match status" value="1"/>
</dbReference>
<feature type="domain" description="Acyl-CoA dehydrogenase/oxidase C-terminal" evidence="5">
    <location>
        <begin position="277"/>
        <end position="432"/>
    </location>
</feature>
<name>E6PRB9_9ZZZZ</name>
<evidence type="ECO:0000259" key="7">
    <source>
        <dbReference type="Pfam" id="PF18158"/>
    </source>
</evidence>
<dbReference type="InterPro" id="IPR006089">
    <property type="entry name" value="Acyl-CoA_DH_CS"/>
</dbReference>
<dbReference type="InterPro" id="IPR036250">
    <property type="entry name" value="AcylCo_DH-like_C"/>
</dbReference>
<dbReference type="EMBL" id="CABM01000043">
    <property type="protein sequence ID" value="CBH97474.1"/>
    <property type="molecule type" value="Genomic_DNA"/>
</dbReference>
<comment type="cofactor">
    <cofactor evidence="1">
        <name>FAD</name>
        <dbReference type="ChEBI" id="CHEBI:57692"/>
    </cofactor>
</comment>
<evidence type="ECO:0000313" key="9">
    <source>
        <dbReference type="EMBL" id="CBH97474.1"/>
    </source>
</evidence>
<dbReference type="SUPFAM" id="SSF56645">
    <property type="entry name" value="Acyl-CoA dehydrogenase NM domain-like"/>
    <property type="match status" value="1"/>
</dbReference>
<dbReference type="Gene3D" id="2.40.110.20">
    <property type="match status" value="1"/>
</dbReference>
<dbReference type="PANTHER" id="PTHR42707:SF2">
    <property type="entry name" value="ACD11 DEHYDROGENASE"/>
    <property type="match status" value="1"/>
</dbReference>
<evidence type="ECO:0000259" key="8">
    <source>
        <dbReference type="Pfam" id="PF22217"/>
    </source>
</evidence>
<keyword evidence="4" id="KW-0274">FAD</keyword>
<feature type="domain" description="Acyl-CoA dehydrogenase 11-like C-terminal" evidence="8">
    <location>
        <begin position="440"/>
        <end position="530"/>
    </location>
</feature>
<organism evidence="9">
    <name type="scientific">mine drainage metagenome</name>
    <dbReference type="NCBI Taxonomy" id="410659"/>
    <lineage>
        <taxon>unclassified sequences</taxon>
        <taxon>metagenomes</taxon>
        <taxon>ecological metagenomes</taxon>
    </lineage>
</organism>
<evidence type="ECO:0000256" key="3">
    <source>
        <dbReference type="ARBA" id="ARBA00022630"/>
    </source>
</evidence>
<dbReference type="InterPro" id="IPR052904">
    <property type="entry name" value="Acyl-CoA_dehydrogenase-like"/>
</dbReference>
<protein>
    <submittedName>
        <fullName evidence="9">Acyl-CoA dehydrogenase domain protein</fullName>
    </submittedName>
</protein>
<evidence type="ECO:0000259" key="6">
    <source>
        <dbReference type="Pfam" id="PF02770"/>
    </source>
</evidence>
<dbReference type="InterPro" id="IPR009100">
    <property type="entry name" value="AcylCoA_DH/oxidase_NM_dom_sf"/>
</dbReference>